<dbReference type="InterPro" id="IPR041657">
    <property type="entry name" value="HTH_17"/>
</dbReference>
<dbReference type="HOGENOM" id="CLU_140176_10_2_12"/>
<dbReference type="InterPro" id="IPR010093">
    <property type="entry name" value="SinI_DNA-bd"/>
</dbReference>
<keyword evidence="3" id="KW-1185">Reference proteome</keyword>
<evidence type="ECO:0000259" key="1">
    <source>
        <dbReference type="Pfam" id="PF12728"/>
    </source>
</evidence>
<accession>F0RY31</accession>
<dbReference type="InterPro" id="IPR038148">
    <property type="entry name" value="Tn1545/Tn916_Xis"/>
</dbReference>
<dbReference type="Gene3D" id="3.90.105.50">
    <property type="match status" value="1"/>
</dbReference>
<dbReference type="GO" id="GO:0003677">
    <property type="term" value="F:DNA binding"/>
    <property type="evidence" value="ECO:0007669"/>
    <property type="project" value="InterPro"/>
</dbReference>
<dbReference type="InterPro" id="IPR009061">
    <property type="entry name" value="DNA-bd_dom_put_sf"/>
</dbReference>
<dbReference type="Proteomes" id="UP000008466">
    <property type="component" value="Chromosome"/>
</dbReference>
<dbReference type="eggNOG" id="COG3311">
    <property type="taxonomic scope" value="Bacteria"/>
</dbReference>
<evidence type="ECO:0000313" key="3">
    <source>
        <dbReference type="Proteomes" id="UP000008466"/>
    </source>
</evidence>
<gene>
    <name evidence="2" type="ordered locus">SpiBuddy_0628</name>
</gene>
<sequence length="69" mass="7907">MLPIKDEVLTLQECSAYLKIAESTIYVLARKGKIPCQKVGRNWRFSKDALDRWLRGEDILSPPSDSSIR</sequence>
<dbReference type="Pfam" id="PF12728">
    <property type="entry name" value="HTH_17"/>
    <property type="match status" value="1"/>
</dbReference>
<name>F0RY31_SPHGB</name>
<reference evidence="3" key="1">
    <citation type="submission" date="2011-02" db="EMBL/GenBank/DDBJ databases">
        <title>Complete sequence of Spirochaeta sp. Buddy.</title>
        <authorList>
            <person name="Lucas S."/>
            <person name="Copeland A."/>
            <person name="Lapidus A."/>
            <person name="Cheng J.-F."/>
            <person name="Goodwin L."/>
            <person name="Pitluck S."/>
            <person name="Zeytun A."/>
            <person name="Detter J.C."/>
            <person name="Han C."/>
            <person name="Tapia R."/>
            <person name="Land M."/>
            <person name="Hauser L."/>
            <person name="Kyrpides N."/>
            <person name="Ivanova N."/>
            <person name="Mikhailova N."/>
            <person name="Pagani I."/>
            <person name="Ritalahti K.M."/>
            <person name="Loeffler F.E."/>
            <person name="Woyke T."/>
        </authorList>
    </citation>
    <scope>NUCLEOTIDE SEQUENCE [LARGE SCALE GENOMIC DNA]</scope>
    <source>
        <strain evidence="3">ATCC BAA-1886 / DSM 22777 / Buddy</strain>
    </source>
</reference>
<dbReference type="KEGG" id="sbu:SpiBuddy_0628"/>
<dbReference type="EMBL" id="CP002541">
    <property type="protein sequence ID" value="ADY12455.1"/>
    <property type="molecule type" value="Genomic_DNA"/>
</dbReference>
<evidence type="ECO:0000313" key="2">
    <source>
        <dbReference type="EMBL" id="ADY12455.1"/>
    </source>
</evidence>
<feature type="domain" description="Helix-turn-helix" evidence="1">
    <location>
        <begin position="8"/>
        <end position="56"/>
    </location>
</feature>
<organism evidence="2 3">
    <name type="scientific">Sphaerochaeta globosa (strain ATCC BAA-1886 / DSM 22777 / Buddy)</name>
    <name type="common">Spirochaeta sp. (strain Buddy)</name>
    <dbReference type="NCBI Taxonomy" id="158189"/>
    <lineage>
        <taxon>Bacteria</taxon>
        <taxon>Pseudomonadati</taxon>
        <taxon>Spirochaetota</taxon>
        <taxon>Spirochaetia</taxon>
        <taxon>Spirochaetales</taxon>
        <taxon>Sphaerochaetaceae</taxon>
        <taxon>Sphaerochaeta</taxon>
    </lineage>
</organism>
<proteinExistence type="predicted"/>
<dbReference type="SUPFAM" id="SSF46955">
    <property type="entry name" value="Putative DNA-binding domain"/>
    <property type="match status" value="1"/>
</dbReference>
<dbReference type="OrthoDB" id="122388at2"/>
<dbReference type="RefSeq" id="WP_013606308.1">
    <property type="nucleotide sequence ID" value="NC_015152.1"/>
</dbReference>
<dbReference type="NCBIfam" id="TIGR01764">
    <property type="entry name" value="excise"/>
    <property type="match status" value="1"/>
</dbReference>
<protein>
    <submittedName>
        <fullName evidence="2">DNA binding domain protein, excisionase family</fullName>
    </submittedName>
</protein>
<dbReference type="AlphaFoldDB" id="F0RY31"/>